<dbReference type="SUPFAM" id="SSF50382">
    <property type="entry name" value="Agglutinin"/>
    <property type="match status" value="2"/>
</dbReference>
<dbReference type="InterPro" id="IPR008998">
    <property type="entry name" value="Agglutinin"/>
</dbReference>
<comment type="caution">
    <text evidence="2">The sequence shown here is derived from an EMBL/GenBank/DDBJ whole genome shotgun (WGS) entry which is preliminary data.</text>
</comment>
<sequence>MALFSSMALKATIGNEKNYLQVISDDSEYEGRLEYSAPEVLNVNAKFAVENARDGLVHIRSCSTNKYWVRSSTDEYWIMAKASEPQDDASAWNCTLFRMDLISDDNQATFYHVQSKTTLRIQNDYSDKGMFLCIDPNAITNAISIAIDLDSFAILPKYVAFKADNGLFFDNSTFRFTSHDSSRSNCMNEIVTTKDGYIRIKQKGGDHIGYYWSLFGGLFIVPSPDSYDNELFSVVKVKGNIIALRHVATNKFCRRDRVYRFFGS</sequence>
<dbReference type="InterPro" id="IPR036242">
    <property type="entry name" value="Agglutinin_dom_sf"/>
</dbReference>
<dbReference type="EMBL" id="JBDFQZ010000003">
    <property type="protein sequence ID" value="KAK9741479.1"/>
    <property type="molecule type" value="Genomic_DNA"/>
</dbReference>
<dbReference type="Proteomes" id="UP001443914">
    <property type="component" value="Unassembled WGS sequence"/>
</dbReference>
<dbReference type="Gene3D" id="2.80.10.50">
    <property type="match status" value="2"/>
</dbReference>
<dbReference type="InterPro" id="IPR053237">
    <property type="entry name" value="Natterin_C"/>
</dbReference>
<reference evidence="2" key="1">
    <citation type="submission" date="2024-03" db="EMBL/GenBank/DDBJ databases">
        <title>WGS assembly of Saponaria officinalis var. Norfolk2.</title>
        <authorList>
            <person name="Jenkins J."/>
            <person name="Shu S."/>
            <person name="Grimwood J."/>
            <person name="Barry K."/>
            <person name="Goodstein D."/>
            <person name="Schmutz J."/>
            <person name="Leebens-Mack J."/>
            <person name="Osbourn A."/>
        </authorList>
    </citation>
    <scope>NUCLEOTIDE SEQUENCE [LARGE SCALE GENOMIC DNA]</scope>
    <source>
        <strain evidence="2">JIC</strain>
    </source>
</reference>
<dbReference type="SMART" id="SM00791">
    <property type="entry name" value="Agglutinin"/>
    <property type="match status" value="1"/>
</dbReference>
<protein>
    <recommendedName>
        <fullName evidence="1">Ig-like domain-containing protein</fullName>
    </recommendedName>
</protein>
<organism evidence="2 3">
    <name type="scientific">Saponaria officinalis</name>
    <name type="common">Common soapwort</name>
    <name type="synonym">Lychnis saponaria</name>
    <dbReference type="NCBI Taxonomy" id="3572"/>
    <lineage>
        <taxon>Eukaryota</taxon>
        <taxon>Viridiplantae</taxon>
        <taxon>Streptophyta</taxon>
        <taxon>Embryophyta</taxon>
        <taxon>Tracheophyta</taxon>
        <taxon>Spermatophyta</taxon>
        <taxon>Magnoliopsida</taxon>
        <taxon>eudicotyledons</taxon>
        <taxon>Gunneridae</taxon>
        <taxon>Pentapetalae</taxon>
        <taxon>Caryophyllales</taxon>
        <taxon>Caryophyllaceae</taxon>
        <taxon>Caryophylleae</taxon>
        <taxon>Saponaria</taxon>
    </lineage>
</organism>
<dbReference type="InterPro" id="IPR007110">
    <property type="entry name" value="Ig-like_dom"/>
</dbReference>
<keyword evidence="3" id="KW-1185">Reference proteome</keyword>
<dbReference type="PANTHER" id="PTHR39244:SF5">
    <property type="entry name" value="NATTERIN-3-LIKE"/>
    <property type="match status" value="1"/>
</dbReference>
<dbReference type="AlphaFoldDB" id="A0AAW1M7T0"/>
<proteinExistence type="predicted"/>
<dbReference type="PROSITE" id="PS50835">
    <property type="entry name" value="IG_LIKE"/>
    <property type="match status" value="1"/>
</dbReference>
<name>A0AAW1M7T0_SAPOF</name>
<evidence type="ECO:0000313" key="3">
    <source>
        <dbReference type="Proteomes" id="UP001443914"/>
    </source>
</evidence>
<feature type="domain" description="Ig-like" evidence="1">
    <location>
        <begin position="38"/>
        <end position="144"/>
    </location>
</feature>
<dbReference type="PANTHER" id="PTHR39244">
    <property type="entry name" value="NATTERIN-4"/>
    <property type="match status" value="1"/>
</dbReference>
<dbReference type="Pfam" id="PF07468">
    <property type="entry name" value="Agglutinin"/>
    <property type="match status" value="1"/>
</dbReference>
<accession>A0AAW1M7T0</accession>
<evidence type="ECO:0000313" key="2">
    <source>
        <dbReference type="EMBL" id="KAK9741479.1"/>
    </source>
</evidence>
<gene>
    <name evidence="2" type="ORF">RND81_03G109000</name>
</gene>
<evidence type="ECO:0000259" key="1">
    <source>
        <dbReference type="PROSITE" id="PS50835"/>
    </source>
</evidence>